<comment type="caution">
    <text evidence="1">The sequence shown here is derived from an EMBL/GenBank/DDBJ whole genome shotgun (WGS) entry which is preliminary data.</text>
</comment>
<gene>
    <name evidence="1" type="ORF">EGR_09035</name>
</gene>
<keyword evidence="2" id="KW-1185">Reference proteome</keyword>
<accession>W6U6V1</accession>
<dbReference type="RefSeq" id="XP_024347292.1">
    <property type="nucleotide sequence ID" value="XM_024498284.1"/>
</dbReference>
<dbReference type="OrthoDB" id="10653424at2759"/>
<dbReference type="AlphaFoldDB" id="W6U6V1"/>
<dbReference type="EMBL" id="APAU02000129">
    <property type="protein sequence ID" value="EUB56096.1"/>
    <property type="molecule type" value="Genomic_DNA"/>
</dbReference>
<sequence>MSPALSMSVLNRGDHVRLIHGSSQIVGSKKGCRRIEAVRVYCRGATAVVVNVAVDGGGVAPTCVSRATTGICVASVTMQINAELRMLTTDIGIIGDMAVSQVEQEPFFQARATLRISPSPSPSFALPLTGSPFFCLSANSPAIGKYSTAVKPVPFSCDTVAVSTVTRAGDVTAGTYMALVRVRKEVDLLVVLVLAQPQLAGSLQLAPHTLVAVFTGPSLADCQAICLLVGTGGPLQDVNTLNAVVVIATETDVHIKADLIY</sequence>
<dbReference type="GeneID" id="36344750"/>
<dbReference type="Proteomes" id="UP000019149">
    <property type="component" value="Unassembled WGS sequence"/>
</dbReference>
<proteinExistence type="predicted"/>
<evidence type="ECO:0000313" key="1">
    <source>
        <dbReference type="EMBL" id="EUB56096.1"/>
    </source>
</evidence>
<evidence type="ECO:0000313" key="2">
    <source>
        <dbReference type="Proteomes" id="UP000019149"/>
    </source>
</evidence>
<organism evidence="1 2">
    <name type="scientific">Echinococcus granulosus</name>
    <name type="common">Hydatid tapeworm</name>
    <dbReference type="NCBI Taxonomy" id="6210"/>
    <lineage>
        <taxon>Eukaryota</taxon>
        <taxon>Metazoa</taxon>
        <taxon>Spiralia</taxon>
        <taxon>Lophotrochozoa</taxon>
        <taxon>Platyhelminthes</taxon>
        <taxon>Cestoda</taxon>
        <taxon>Eucestoda</taxon>
        <taxon>Cyclophyllidea</taxon>
        <taxon>Taeniidae</taxon>
        <taxon>Echinococcus</taxon>
        <taxon>Echinococcus granulosus group</taxon>
    </lineage>
</organism>
<protein>
    <submittedName>
        <fullName evidence="1">Uncharacterized protein</fullName>
    </submittedName>
</protein>
<reference evidence="1 2" key="1">
    <citation type="journal article" date="2013" name="Nat. Genet.">
        <title>The genome of the hydatid tapeworm Echinococcus granulosus.</title>
        <authorList>
            <person name="Zheng H."/>
            <person name="Zhang W."/>
            <person name="Zhang L."/>
            <person name="Zhang Z."/>
            <person name="Li J."/>
            <person name="Lu G."/>
            <person name="Zhu Y."/>
            <person name="Wang Y."/>
            <person name="Huang Y."/>
            <person name="Liu J."/>
            <person name="Kang H."/>
            <person name="Chen J."/>
            <person name="Wang L."/>
            <person name="Chen A."/>
            <person name="Yu S."/>
            <person name="Gao Z."/>
            <person name="Jin L."/>
            <person name="Gu W."/>
            <person name="Wang Z."/>
            <person name="Zhao L."/>
            <person name="Shi B."/>
            <person name="Wen H."/>
            <person name="Lin R."/>
            <person name="Jones M.K."/>
            <person name="Brejova B."/>
            <person name="Vinar T."/>
            <person name="Zhao G."/>
            <person name="McManus D.P."/>
            <person name="Chen Z."/>
            <person name="Zhou Y."/>
            <person name="Wang S."/>
        </authorList>
    </citation>
    <scope>NUCLEOTIDE SEQUENCE [LARGE SCALE GENOMIC DNA]</scope>
</reference>
<name>W6U6V1_ECHGR</name>
<dbReference type="CTD" id="36344750"/>
<dbReference type="KEGG" id="egl:EGR_09035"/>